<dbReference type="EMBL" id="MT144704">
    <property type="protein sequence ID" value="QJH97852.1"/>
    <property type="molecule type" value="Genomic_DNA"/>
</dbReference>
<organism evidence="1">
    <name type="scientific">viral metagenome</name>
    <dbReference type="NCBI Taxonomy" id="1070528"/>
    <lineage>
        <taxon>unclassified sequences</taxon>
        <taxon>metagenomes</taxon>
        <taxon>organismal metagenomes</taxon>
    </lineage>
</organism>
<gene>
    <name evidence="1" type="ORF">MM415A00505_0004</name>
    <name evidence="2" type="ORF">TM448B01099_0020</name>
</gene>
<dbReference type="EMBL" id="MT142464">
    <property type="protein sequence ID" value="QJA81575.1"/>
    <property type="molecule type" value="Genomic_DNA"/>
</dbReference>
<evidence type="ECO:0000313" key="1">
    <source>
        <dbReference type="EMBL" id="QJA81575.1"/>
    </source>
</evidence>
<accession>A0A6M3KJI4</accession>
<sequence>MEKHNKCKDCLYFDDVKQIGRRGYCRVNAPKAIYSSIATWPTTYWPTVSYNDWCGEFRDARVHHSEVKDPIEV</sequence>
<evidence type="ECO:0000313" key="2">
    <source>
        <dbReference type="EMBL" id="QJH97852.1"/>
    </source>
</evidence>
<reference evidence="1" key="1">
    <citation type="submission" date="2020-03" db="EMBL/GenBank/DDBJ databases">
        <title>The deep terrestrial virosphere.</title>
        <authorList>
            <person name="Holmfeldt K."/>
            <person name="Nilsson E."/>
            <person name="Simone D."/>
            <person name="Lopez-Fernandez M."/>
            <person name="Wu X."/>
            <person name="de Brujin I."/>
            <person name="Lundin D."/>
            <person name="Andersson A."/>
            <person name="Bertilsson S."/>
            <person name="Dopson M."/>
        </authorList>
    </citation>
    <scope>NUCLEOTIDE SEQUENCE</scope>
    <source>
        <strain evidence="1">MM415A00505</strain>
        <strain evidence="2">TM448B01099</strain>
    </source>
</reference>
<proteinExistence type="predicted"/>
<protein>
    <submittedName>
        <fullName evidence="1">Uncharacterized protein</fullName>
    </submittedName>
</protein>
<dbReference type="AlphaFoldDB" id="A0A6M3KJI4"/>
<name>A0A6M3KJI4_9ZZZZ</name>